<feature type="compositionally biased region" description="Pro residues" evidence="2">
    <location>
        <begin position="35"/>
        <end position="50"/>
    </location>
</feature>
<organism evidence="3 4">
    <name type="scientific">Mycena albidolilacea</name>
    <dbReference type="NCBI Taxonomy" id="1033008"/>
    <lineage>
        <taxon>Eukaryota</taxon>
        <taxon>Fungi</taxon>
        <taxon>Dikarya</taxon>
        <taxon>Basidiomycota</taxon>
        <taxon>Agaricomycotina</taxon>
        <taxon>Agaricomycetes</taxon>
        <taxon>Agaricomycetidae</taxon>
        <taxon>Agaricales</taxon>
        <taxon>Marasmiineae</taxon>
        <taxon>Mycenaceae</taxon>
        <taxon>Mycena</taxon>
    </lineage>
</organism>
<feature type="compositionally biased region" description="Polar residues" evidence="2">
    <location>
        <begin position="1034"/>
        <end position="1044"/>
    </location>
</feature>
<feature type="compositionally biased region" description="Low complexity" evidence="2">
    <location>
        <begin position="1008"/>
        <end position="1033"/>
    </location>
</feature>
<evidence type="ECO:0000313" key="4">
    <source>
        <dbReference type="Proteomes" id="UP001218218"/>
    </source>
</evidence>
<accession>A0AAD7F1Z7</accession>
<evidence type="ECO:0000256" key="1">
    <source>
        <dbReference type="ARBA" id="ARBA00023172"/>
    </source>
</evidence>
<feature type="region of interest" description="Disordered" evidence="2">
    <location>
        <begin position="844"/>
        <end position="1077"/>
    </location>
</feature>
<feature type="region of interest" description="Disordered" evidence="2">
    <location>
        <begin position="1"/>
        <end position="52"/>
    </location>
</feature>
<dbReference type="InterPro" id="IPR021842">
    <property type="entry name" value="DUF3435"/>
</dbReference>
<feature type="compositionally biased region" description="Basic and acidic residues" evidence="2">
    <location>
        <begin position="795"/>
        <end position="806"/>
    </location>
</feature>
<dbReference type="EMBL" id="JARIHO010000005">
    <property type="protein sequence ID" value="KAJ7361435.1"/>
    <property type="molecule type" value="Genomic_DNA"/>
</dbReference>
<dbReference type="Pfam" id="PF11917">
    <property type="entry name" value="DUF3435"/>
    <property type="match status" value="1"/>
</dbReference>
<dbReference type="PANTHER" id="PTHR37535:SF3">
    <property type="entry name" value="FLUG DOMAIN-CONTAINING PROTEIN"/>
    <property type="match status" value="1"/>
</dbReference>
<comment type="caution">
    <text evidence="3">The sequence shown here is derived from an EMBL/GenBank/DDBJ whole genome shotgun (WGS) entry which is preliminary data.</text>
</comment>
<evidence type="ECO:0000256" key="2">
    <source>
        <dbReference type="SAM" id="MobiDB-lite"/>
    </source>
</evidence>
<keyword evidence="1" id="KW-0233">DNA recombination</keyword>
<keyword evidence="4" id="KW-1185">Reference proteome</keyword>
<dbReference type="InterPro" id="IPR013762">
    <property type="entry name" value="Integrase-like_cat_sf"/>
</dbReference>
<feature type="region of interest" description="Disordered" evidence="2">
    <location>
        <begin position="776"/>
        <end position="809"/>
    </location>
</feature>
<evidence type="ECO:0000313" key="3">
    <source>
        <dbReference type="EMBL" id="KAJ7361435.1"/>
    </source>
</evidence>
<dbReference type="Proteomes" id="UP001218218">
    <property type="component" value="Unassembled WGS sequence"/>
</dbReference>
<protein>
    <submittedName>
        <fullName evidence="3">Uncharacterized protein</fullName>
    </submittedName>
</protein>
<name>A0AAD7F1Z7_9AGAR</name>
<gene>
    <name evidence="3" type="ORF">DFH08DRAFT_374244</name>
</gene>
<dbReference type="GO" id="GO:0015074">
    <property type="term" value="P:DNA integration"/>
    <property type="evidence" value="ECO:0007669"/>
    <property type="project" value="InterPro"/>
</dbReference>
<dbReference type="GO" id="GO:0003677">
    <property type="term" value="F:DNA binding"/>
    <property type="evidence" value="ECO:0007669"/>
    <property type="project" value="InterPro"/>
</dbReference>
<proteinExistence type="predicted"/>
<dbReference type="GO" id="GO:0006310">
    <property type="term" value="P:DNA recombination"/>
    <property type="evidence" value="ECO:0007669"/>
    <property type="project" value="UniProtKB-KW"/>
</dbReference>
<dbReference type="InterPro" id="IPR011010">
    <property type="entry name" value="DNA_brk_join_enz"/>
</dbReference>
<feature type="compositionally biased region" description="Low complexity" evidence="2">
    <location>
        <begin position="552"/>
        <end position="593"/>
    </location>
</feature>
<feature type="compositionally biased region" description="Low complexity" evidence="2">
    <location>
        <begin position="1045"/>
        <end position="1068"/>
    </location>
</feature>
<feature type="region of interest" description="Disordered" evidence="2">
    <location>
        <begin position="551"/>
        <end position="593"/>
    </location>
</feature>
<sequence length="1444" mass="158904">MPPKKKDKIFLSPGTPATRFVRGNKKKKTPAVAADPPPVPGPSLPAPPPRIGRHRDLGKELIQSFASAGDLATHIALFDIIHLRPISQSFQNQLERLKKFWISFFTMSEGSTQAAEATLAVGAPFPALPKIKAFVHFIATHGRSGLGIGGITGWTVHTTRKFLGRILTMLGRQRTLSPTKDDRNQLYNAITTWAYDKVITTKKREKRIVMEDDLAELLAACLHPNTKITTNHARLTLMTVCSFLYTHGVRPGTIVEVIDYKGLGQYLKWKDSEWFICGWDEGAGFGMQVAWVFEWGKGQRYDDSLNVKTSQRNLGRTRMHLDSLLFIEALAISADVFEENLIELRARDPTTMTFPFRLHIKKEARDKPVFCRTDGESPLGESHLRHLTKQVKQMLGWPGFHLYCFRYGFASTMLSTLSKENVGYLMGHVSNSVQATTTYQAPHRAVDVAGERFGEQSDSFAEMAARHSSVAWNRTLPPALNELKKDARLKGLMREVARTEKEVQDKYGKEKTARDLVAEGKRAPCVDKAMDALSEMMTYYMTLSAGSYSDPAMSSANTGSSSAASIVDSTVPPTSAASSNAPSSSTPSSDNASSATAAISPLITDDVMNSMMAALGSTDHAHPFIALVASDPVNARLTVIKRFLALLHLDNDELKGLCEWCYSNPQLSEEERKRDHSKSGHMGQHLMGCELANNPDHWRCPICGMLVPVLPQTVSAPKGMYFKTGQMKSTVNNDLSEAECEAIYGAYVAHSEGCFEHFMDVLRGDVEAVDLAKDVGDDDEECLSDPEPADDSEVEHDGKDGDEGDKIVPASARDDDVEMVPAAHDVDDMAPAPLADVDMVTARAPTPAPSSVASERPKRVSTSRARPAARDDVDMVPAHAPTPAPARAPTPADVPADVDMVTARAPTPAPLPVASGRPKRVSAARARPNYGGADAEDSDSQDEFAPNSGKESSDDADSDAYSDARVGPRRRRPDPAPRGRTRARTVRVREDSDDEDEDSGAPARRRPSTSSRGRAPTARASRRSTASGGSDRTMQSGNDTDTSMRSVAPRSLPRRSVSVVSRTETEASIESTIPISPNTDGTLSGPLRLSVQIKLGRRVGGRPWRLTRLLLCPVCFFDELLDWFQRFIVFTTGTKLTLHMGTHWGDKTGISYTNKHSCGFPECTVVRIMTTGEYIEHLHLFHEYSLLQCVDHCGSEKCQPGKCPHAHLDTCYQLPAKFQWHDDARLFAHDSMPKEHRLPLPSTTLIENRKTELKTRAHKQIFEKLEIAPFTLPPVAKPSKGKPAAKKRKLDDELPIPQIDPDERQLRLCMLEIARLPQFAEINPEAFITAKLSLATLVSLPRDQIPTCNVTFNVLSHKRFVSEIQKWIAAAEMKECVVMLGETYPEMAFHGLLGAEMSVEEFLNLSAADIAECDIGLVVTDNVWSAIRASIAGWKFARDEVESG</sequence>
<dbReference type="PANTHER" id="PTHR37535">
    <property type="entry name" value="FLUG DOMAIN PROTEIN"/>
    <property type="match status" value="1"/>
</dbReference>
<feature type="compositionally biased region" description="Low complexity" evidence="2">
    <location>
        <begin position="889"/>
        <end position="903"/>
    </location>
</feature>
<reference evidence="3" key="1">
    <citation type="submission" date="2023-03" db="EMBL/GenBank/DDBJ databases">
        <title>Massive genome expansion in bonnet fungi (Mycena s.s.) driven by repeated elements and novel gene families across ecological guilds.</title>
        <authorList>
            <consortium name="Lawrence Berkeley National Laboratory"/>
            <person name="Harder C.B."/>
            <person name="Miyauchi S."/>
            <person name="Viragh M."/>
            <person name="Kuo A."/>
            <person name="Thoen E."/>
            <person name="Andreopoulos B."/>
            <person name="Lu D."/>
            <person name="Skrede I."/>
            <person name="Drula E."/>
            <person name="Henrissat B."/>
            <person name="Morin E."/>
            <person name="Kohler A."/>
            <person name="Barry K."/>
            <person name="LaButti K."/>
            <person name="Morin E."/>
            <person name="Salamov A."/>
            <person name="Lipzen A."/>
            <person name="Mereny Z."/>
            <person name="Hegedus B."/>
            <person name="Baldrian P."/>
            <person name="Stursova M."/>
            <person name="Weitz H."/>
            <person name="Taylor A."/>
            <person name="Grigoriev I.V."/>
            <person name="Nagy L.G."/>
            <person name="Martin F."/>
            <person name="Kauserud H."/>
        </authorList>
    </citation>
    <scope>NUCLEOTIDE SEQUENCE</scope>
    <source>
        <strain evidence="3">CBHHK002</strain>
    </source>
</reference>
<dbReference type="SUPFAM" id="SSF56349">
    <property type="entry name" value="DNA breaking-rejoining enzymes"/>
    <property type="match status" value="1"/>
</dbReference>
<dbReference type="Gene3D" id="1.10.443.10">
    <property type="entry name" value="Intergrase catalytic core"/>
    <property type="match status" value="1"/>
</dbReference>
<feature type="compositionally biased region" description="Acidic residues" evidence="2">
    <location>
        <begin position="776"/>
        <end position="794"/>
    </location>
</feature>